<reference evidence="12" key="1">
    <citation type="submission" date="2017-10" db="EMBL/GenBank/DDBJ databases">
        <title>Rapid genome shrinkage in a self-fertile nematode reveals novel sperm competition proteins.</title>
        <authorList>
            <person name="Yin D."/>
            <person name="Schwarz E.M."/>
            <person name="Thomas C.G."/>
            <person name="Felde R.L."/>
            <person name="Korf I.F."/>
            <person name="Cutter A.D."/>
            <person name="Schartner C.M."/>
            <person name="Ralston E.J."/>
            <person name="Meyer B.J."/>
            <person name="Haag E.S."/>
        </authorList>
    </citation>
    <scope>NUCLEOTIDE SEQUENCE [LARGE SCALE GENOMIC DNA]</scope>
    <source>
        <strain evidence="12">JU1422</strain>
    </source>
</reference>
<keyword evidence="1 8" id="KW-0723">Serine/threonine-protein kinase</keyword>
<dbReference type="STRING" id="1611254.A0A2G5T3J3"/>
<dbReference type="PROSITE" id="PS00108">
    <property type="entry name" value="PROTEIN_KINASE_ST"/>
    <property type="match status" value="1"/>
</dbReference>
<evidence type="ECO:0000256" key="5">
    <source>
        <dbReference type="ARBA" id="ARBA00022777"/>
    </source>
</evidence>
<dbReference type="InterPro" id="IPR000719">
    <property type="entry name" value="Prot_kinase_dom"/>
</dbReference>
<dbReference type="InterPro" id="IPR017441">
    <property type="entry name" value="Protein_kinase_ATP_BS"/>
</dbReference>
<dbReference type="PROSITE" id="PS50011">
    <property type="entry name" value="PROTEIN_KINASE_DOM"/>
    <property type="match status" value="1"/>
</dbReference>
<feature type="domain" description="AGC-kinase C-terminal" evidence="10">
    <location>
        <begin position="273"/>
        <end position="347"/>
    </location>
</feature>
<keyword evidence="2" id="KW-0597">Phosphoprotein</keyword>
<evidence type="ECO:0000259" key="10">
    <source>
        <dbReference type="PROSITE" id="PS51285"/>
    </source>
</evidence>
<evidence type="ECO:0000256" key="6">
    <source>
        <dbReference type="ARBA" id="ARBA00022840"/>
    </source>
</evidence>
<dbReference type="InterPro" id="IPR011009">
    <property type="entry name" value="Kinase-like_dom_sf"/>
</dbReference>
<name>A0A2G5T3J3_9PELO</name>
<evidence type="ECO:0000313" key="12">
    <source>
        <dbReference type="Proteomes" id="UP000230233"/>
    </source>
</evidence>
<dbReference type="SUPFAM" id="SSF56112">
    <property type="entry name" value="Protein kinase-like (PK-like)"/>
    <property type="match status" value="1"/>
</dbReference>
<dbReference type="AlphaFoldDB" id="A0A2G5T3J3"/>
<keyword evidence="12" id="KW-1185">Reference proteome</keyword>
<keyword evidence="6 7" id="KW-0067">ATP-binding</keyword>
<dbReference type="Gene3D" id="1.10.510.10">
    <property type="entry name" value="Transferase(Phosphotransferase) domain 1"/>
    <property type="match status" value="1"/>
</dbReference>
<sequence length="370" mass="42426">MNPISRKNTSTKDLDRLLPENLDILKLIGRGGYGDVYQVRQKTDGGIYAMKIVTKTTKAFDPVHLAQEKKIMATVKNPFLCVMHHSFENDEKAYLVLEFLSGGEMFTYLNKKKKLDEETTRFYIAEIVLALEYLHKNDVIYRDLKPENIMFDKNGHSKLIDFGLSKSNVPKGGYTTTLCGTMEFMAPEIIRRSPYGHPADIWALGILMFDMLAGGPPFHGRTKQELALHILHGKIGMPFHISLEAREVIKGLITRAPLRRITIPDIKETDFFESLDWEKLKARQIKPPFQPLLESNEDVSQFDTCFTEMMPEELPCEPAELDENSNEETDPFAGFEFQGPIIKNKKLKPSKSRSNIIKRWILDKFFMCLS</sequence>
<feature type="domain" description="Protein kinase" evidence="9">
    <location>
        <begin position="22"/>
        <end position="272"/>
    </location>
</feature>
<dbReference type="Gene3D" id="3.30.200.20">
    <property type="entry name" value="Phosphorylase Kinase, domain 1"/>
    <property type="match status" value="1"/>
</dbReference>
<dbReference type="SMART" id="SM00133">
    <property type="entry name" value="S_TK_X"/>
    <property type="match status" value="1"/>
</dbReference>
<evidence type="ECO:0000313" key="11">
    <source>
        <dbReference type="EMBL" id="PIC21768.1"/>
    </source>
</evidence>
<dbReference type="GO" id="GO:0005524">
    <property type="term" value="F:ATP binding"/>
    <property type="evidence" value="ECO:0007669"/>
    <property type="project" value="UniProtKB-UniRule"/>
</dbReference>
<evidence type="ECO:0000256" key="2">
    <source>
        <dbReference type="ARBA" id="ARBA00022553"/>
    </source>
</evidence>
<organism evidence="11 12">
    <name type="scientific">Caenorhabditis nigoni</name>
    <dbReference type="NCBI Taxonomy" id="1611254"/>
    <lineage>
        <taxon>Eukaryota</taxon>
        <taxon>Metazoa</taxon>
        <taxon>Ecdysozoa</taxon>
        <taxon>Nematoda</taxon>
        <taxon>Chromadorea</taxon>
        <taxon>Rhabditida</taxon>
        <taxon>Rhabditina</taxon>
        <taxon>Rhabditomorpha</taxon>
        <taxon>Rhabditoidea</taxon>
        <taxon>Rhabditidae</taxon>
        <taxon>Peloderinae</taxon>
        <taxon>Caenorhabditis</taxon>
    </lineage>
</organism>
<dbReference type="PROSITE" id="PS00107">
    <property type="entry name" value="PROTEIN_KINASE_ATP"/>
    <property type="match status" value="1"/>
</dbReference>
<dbReference type="PROSITE" id="PS51285">
    <property type="entry name" value="AGC_KINASE_CTER"/>
    <property type="match status" value="1"/>
</dbReference>
<comment type="similarity">
    <text evidence="8">Belongs to the protein kinase superfamily.</text>
</comment>
<comment type="caution">
    <text evidence="11">The sequence shown here is derived from an EMBL/GenBank/DDBJ whole genome shotgun (WGS) entry which is preliminary data.</text>
</comment>
<dbReference type="InterPro" id="IPR000961">
    <property type="entry name" value="AGC-kinase_C"/>
</dbReference>
<dbReference type="Pfam" id="PF00433">
    <property type="entry name" value="Pkinase_C"/>
    <property type="match status" value="1"/>
</dbReference>
<dbReference type="GO" id="GO:0004674">
    <property type="term" value="F:protein serine/threonine kinase activity"/>
    <property type="evidence" value="ECO:0007669"/>
    <property type="project" value="UniProtKB-KW"/>
</dbReference>
<evidence type="ECO:0000256" key="3">
    <source>
        <dbReference type="ARBA" id="ARBA00022679"/>
    </source>
</evidence>
<keyword evidence="3" id="KW-0808">Transferase</keyword>
<keyword evidence="5" id="KW-0418">Kinase</keyword>
<dbReference type="InterPro" id="IPR017892">
    <property type="entry name" value="Pkinase_C"/>
</dbReference>
<feature type="binding site" evidence="7">
    <location>
        <position position="51"/>
    </location>
    <ligand>
        <name>ATP</name>
        <dbReference type="ChEBI" id="CHEBI:30616"/>
    </ligand>
</feature>
<dbReference type="InterPro" id="IPR008271">
    <property type="entry name" value="Ser/Thr_kinase_AS"/>
</dbReference>
<dbReference type="FunFam" id="1.10.510.10:FF:000008">
    <property type="entry name" value="Non-specific serine/threonine protein kinase"/>
    <property type="match status" value="1"/>
</dbReference>
<dbReference type="PANTHER" id="PTHR24351">
    <property type="entry name" value="RIBOSOMAL PROTEIN S6 KINASE"/>
    <property type="match status" value="1"/>
</dbReference>
<dbReference type="Proteomes" id="UP000230233">
    <property type="component" value="Chromosome X"/>
</dbReference>
<dbReference type="SMART" id="SM00220">
    <property type="entry name" value="S_TKc"/>
    <property type="match status" value="1"/>
</dbReference>
<dbReference type="Pfam" id="PF00069">
    <property type="entry name" value="Pkinase"/>
    <property type="match status" value="1"/>
</dbReference>
<accession>A0A2G5T3J3</accession>
<evidence type="ECO:0000256" key="7">
    <source>
        <dbReference type="PROSITE-ProRule" id="PRU10141"/>
    </source>
</evidence>
<keyword evidence="4 7" id="KW-0547">Nucleotide-binding</keyword>
<evidence type="ECO:0000256" key="1">
    <source>
        <dbReference type="ARBA" id="ARBA00022527"/>
    </source>
</evidence>
<evidence type="ECO:0000256" key="8">
    <source>
        <dbReference type="RuleBase" id="RU000304"/>
    </source>
</evidence>
<protein>
    <recommendedName>
        <fullName evidence="13">Non-specific serine/threonine protein kinase</fullName>
    </recommendedName>
</protein>
<gene>
    <name evidence="11" type="primary">Cnig_chr_X.g26482</name>
    <name evidence="11" type="ORF">B9Z55_026482</name>
</gene>
<dbReference type="EMBL" id="PDUG01000006">
    <property type="protein sequence ID" value="PIC21768.1"/>
    <property type="molecule type" value="Genomic_DNA"/>
</dbReference>
<evidence type="ECO:0008006" key="13">
    <source>
        <dbReference type="Google" id="ProtNLM"/>
    </source>
</evidence>
<evidence type="ECO:0000256" key="4">
    <source>
        <dbReference type="ARBA" id="ARBA00022741"/>
    </source>
</evidence>
<evidence type="ECO:0000259" key="9">
    <source>
        <dbReference type="PROSITE" id="PS50011"/>
    </source>
</evidence>
<dbReference type="OrthoDB" id="63267at2759"/>
<proteinExistence type="inferred from homology"/>